<evidence type="ECO:0000259" key="3">
    <source>
        <dbReference type="Pfam" id="PF23010"/>
    </source>
</evidence>
<keyword evidence="1" id="KW-0479">Metal-binding</keyword>
<protein>
    <recommendedName>
        <fullName evidence="3">PHLPP-like RA domain-containing protein</fullName>
    </recommendedName>
</protein>
<dbReference type="InParanoid" id="A0A3Q3EXP0"/>
<dbReference type="AlphaFoldDB" id="A0A3Q3EXP0"/>
<reference evidence="4" key="2">
    <citation type="submission" date="2025-09" db="UniProtKB">
        <authorList>
            <consortium name="Ensembl"/>
        </authorList>
    </citation>
    <scope>IDENTIFICATION</scope>
</reference>
<feature type="domain" description="PHLPP-like RA" evidence="3">
    <location>
        <begin position="30"/>
        <end position="87"/>
    </location>
</feature>
<feature type="region of interest" description="Disordered" evidence="2">
    <location>
        <begin position="1"/>
        <end position="25"/>
    </location>
</feature>
<dbReference type="Pfam" id="PF23010">
    <property type="entry name" value="RA_3"/>
    <property type="match status" value="1"/>
</dbReference>
<reference evidence="4" key="1">
    <citation type="submission" date="2025-08" db="UniProtKB">
        <authorList>
            <consortium name="Ensembl"/>
        </authorList>
    </citation>
    <scope>IDENTIFICATION</scope>
</reference>
<evidence type="ECO:0000313" key="4">
    <source>
        <dbReference type="Ensembl" id="ENSLBEP00000012124.1"/>
    </source>
</evidence>
<evidence type="ECO:0000313" key="5">
    <source>
        <dbReference type="Proteomes" id="UP000261660"/>
    </source>
</evidence>
<evidence type="ECO:0000256" key="2">
    <source>
        <dbReference type="SAM" id="MobiDB-lite"/>
    </source>
</evidence>
<keyword evidence="5" id="KW-1185">Reference proteome</keyword>
<evidence type="ECO:0000256" key="1">
    <source>
        <dbReference type="ARBA" id="ARBA00022723"/>
    </source>
</evidence>
<accession>A0A3Q3EXP0</accession>
<name>A0A3Q3EXP0_9LABR</name>
<organism evidence="4 5">
    <name type="scientific">Labrus bergylta</name>
    <name type="common">ballan wrasse</name>
    <dbReference type="NCBI Taxonomy" id="56723"/>
    <lineage>
        <taxon>Eukaryota</taxon>
        <taxon>Metazoa</taxon>
        <taxon>Chordata</taxon>
        <taxon>Craniata</taxon>
        <taxon>Vertebrata</taxon>
        <taxon>Euteleostomi</taxon>
        <taxon>Actinopterygii</taxon>
        <taxon>Neopterygii</taxon>
        <taxon>Teleostei</taxon>
        <taxon>Neoteleostei</taxon>
        <taxon>Acanthomorphata</taxon>
        <taxon>Eupercaria</taxon>
        <taxon>Labriformes</taxon>
        <taxon>Labridae</taxon>
        <taxon>Labrus</taxon>
    </lineage>
</organism>
<sequence length="208" mass="23525">MESSTSSVQPDPEIPGVSRGWPEPINTSPTPALYVQLHGGAVRRLGDDERPLQILNEYLTNLGFEDQWRVQAEGMNPEIGCLIRFYFGECKPRSVGGSERVQLSGVFNVRKGKLALPVNRWSKRQVTLSGTCLIMHILPLIEERYSRHCLALSSAGPQSSDHYISYDSYTEHLRWHRTASKVFKGSMCVHINSLCFSNYYFNTSLLPF</sequence>
<dbReference type="Proteomes" id="UP000261660">
    <property type="component" value="Unplaced"/>
</dbReference>
<proteinExistence type="predicted"/>
<dbReference type="GeneTree" id="ENSGT00970000193520"/>
<dbReference type="InterPro" id="IPR055071">
    <property type="entry name" value="RA_PHLPP-like"/>
</dbReference>
<dbReference type="GO" id="GO:0046872">
    <property type="term" value="F:metal ion binding"/>
    <property type="evidence" value="ECO:0007669"/>
    <property type="project" value="UniProtKB-KW"/>
</dbReference>
<dbReference type="STRING" id="56723.ENSLBEP00000012124"/>
<dbReference type="Ensembl" id="ENSLBET00000012753.1">
    <property type="protein sequence ID" value="ENSLBEP00000012124.1"/>
    <property type="gene ID" value="ENSLBEG00000009338.1"/>
</dbReference>